<comment type="subcellular location">
    <subcellularLocation>
        <location evidence="1">Plastid</location>
        <location evidence="1">Chloroplast membrane</location>
        <topology evidence="1">Multi-pass membrane protein</topology>
    </subcellularLocation>
</comment>
<keyword evidence="8" id="KW-0472">Membrane</keyword>
<dbReference type="InterPro" id="IPR007314">
    <property type="entry name" value="Cofac_haem-bd_dom"/>
</dbReference>
<reference evidence="10" key="2">
    <citation type="journal article" date="2024" name="Plant">
        <title>Genomic evolution and insights into agronomic trait innovations of Sesamum species.</title>
        <authorList>
            <person name="Miao H."/>
            <person name="Wang L."/>
            <person name="Qu L."/>
            <person name="Liu H."/>
            <person name="Sun Y."/>
            <person name="Le M."/>
            <person name="Wang Q."/>
            <person name="Wei S."/>
            <person name="Zheng Y."/>
            <person name="Lin W."/>
            <person name="Duan Y."/>
            <person name="Cao H."/>
            <person name="Xiong S."/>
            <person name="Wang X."/>
            <person name="Wei L."/>
            <person name="Li C."/>
            <person name="Ma Q."/>
            <person name="Ju M."/>
            <person name="Zhao R."/>
            <person name="Li G."/>
            <person name="Mu C."/>
            <person name="Tian Q."/>
            <person name="Mei H."/>
            <person name="Zhang T."/>
            <person name="Gao T."/>
            <person name="Zhang H."/>
        </authorList>
    </citation>
    <scope>NUCLEOTIDE SEQUENCE</scope>
    <source>
        <strain evidence="10">G02</strain>
    </source>
</reference>
<accession>A0AAW2THJ1</accession>
<evidence type="ECO:0000256" key="4">
    <source>
        <dbReference type="ARBA" id="ARBA00022640"/>
    </source>
</evidence>
<dbReference type="InterPro" id="IPR021825">
    <property type="entry name" value="RETICULATA-related"/>
</dbReference>
<keyword evidence="6" id="KW-0809">Transit peptide</keyword>
<evidence type="ECO:0000256" key="7">
    <source>
        <dbReference type="ARBA" id="ARBA00022989"/>
    </source>
</evidence>
<feature type="domain" description="Haem-binding uptake Tiki superfamily ChaN" evidence="9">
    <location>
        <begin position="5"/>
        <end position="116"/>
    </location>
</feature>
<protein>
    <submittedName>
        <fullName evidence="10">Protein RETICULATA-RELATED 5, chloroplastic</fullName>
    </submittedName>
</protein>
<evidence type="ECO:0000256" key="2">
    <source>
        <dbReference type="ARBA" id="ARBA00010793"/>
    </source>
</evidence>
<dbReference type="SUPFAM" id="SSF159501">
    <property type="entry name" value="EreA/ChaN-like"/>
    <property type="match status" value="1"/>
</dbReference>
<keyword evidence="3" id="KW-0150">Chloroplast</keyword>
<dbReference type="PANTHER" id="PTHR31620:SF2">
    <property type="entry name" value="PROTEIN RETICULATA-RELATED 5, CHLOROPLASTIC"/>
    <property type="match status" value="1"/>
</dbReference>
<evidence type="ECO:0000256" key="3">
    <source>
        <dbReference type="ARBA" id="ARBA00022528"/>
    </source>
</evidence>
<comment type="caution">
    <text evidence="10">The sequence shown here is derived from an EMBL/GenBank/DDBJ whole genome shotgun (WGS) entry which is preliminary data.</text>
</comment>
<evidence type="ECO:0000313" key="10">
    <source>
        <dbReference type="EMBL" id="KAL0402961.1"/>
    </source>
</evidence>
<dbReference type="Pfam" id="PF04187">
    <property type="entry name" value="Cofac_haem_bdg"/>
    <property type="match status" value="1"/>
</dbReference>
<keyword evidence="5" id="KW-0812">Transmembrane</keyword>
<evidence type="ECO:0000256" key="1">
    <source>
        <dbReference type="ARBA" id="ARBA00004508"/>
    </source>
</evidence>
<organism evidence="10">
    <name type="scientific">Sesamum radiatum</name>
    <name type="common">Black benniseed</name>
    <dbReference type="NCBI Taxonomy" id="300843"/>
    <lineage>
        <taxon>Eukaryota</taxon>
        <taxon>Viridiplantae</taxon>
        <taxon>Streptophyta</taxon>
        <taxon>Embryophyta</taxon>
        <taxon>Tracheophyta</taxon>
        <taxon>Spermatophyta</taxon>
        <taxon>Magnoliopsida</taxon>
        <taxon>eudicotyledons</taxon>
        <taxon>Gunneridae</taxon>
        <taxon>Pentapetalae</taxon>
        <taxon>asterids</taxon>
        <taxon>lamiids</taxon>
        <taxon>Lamiales</taxon>
        <taxon>Pedaliaceae</taxon>
        <taxon>Sesamum</taxon>
    </lineage>
</organism>
<evidence type="ECO:0000259" key="9">
    <source>
        <dbReference type="Pfam" id="PF04187"/>
    </source>
</evidence>
<name>A0AAW2THJ1_SESRA</name>
<dbReference type="AlphaFoldDB" id="A0AAW2THJ1"/>
<proteinExistence type="inferred from homology"/>
<dbReference type="Pfam" id="PF11891">
    <property type="entry name" value="RETICULATA-like"/>
    <property type="match status" value="1"/>
</dbReference>
<dbReference type="EMBL" id="JACGWJ010000008">
    <property type="protein sequence ID" value="KAL0402961.1"/>
    <property type="molecule type" value="Genomic_DNA"/>
</dbReference>
<dbReference type="PANTHER" id="PTHR31620">
    <property type="entry name" value="PROTEIN RETICULATA-RELATED 2, CHLOROPLASTIC-RELATED"/>
    <property type="match status" value="1"/>
</dbReference>
<dbReference type="GO" id="GO:0031969">
    <property type="term" value="C:chloroplast membrane"/>
    <property type="evidence" value="ECO:0007669"/>
    <property type="project" value="UniProtKB-SubCell"/>
</dbReference>
<comment type="similarity">
    <text evidence="2">Belongs to the RETICULATA family.</text>
</comment>
<keyword evidence="4" id="KW-0934">Plastid</keyword>
<evidence type="ECO:0000256" key="6">
    <source>
        <dbReference type="ARBA" id="ARBA00022946"/>
    </source>
</evidence>
<sequence length="437" mass="48390">MVLGKKVLRTVQAEGVRGLSKADRKKYAPPAGSGFISGFPSISRRSSIDINFPSQSAPYGPFSYLSIQSRVVEDYTMSQIILQAVADCGSTGMLVVVTGASHVTYGPRGTGLPARISRKMQKKNQVVILLDPERQYIRREGDAPVADFLWYSAARPCIRNCFDRAEIARVMNAAGRKREALPQDLQKGLDLGLVSPEVLQNFFDLEQYPVISELTHRFQGFRERLLADPKFLHRLAIEETISITTTLIAHIEAVKGLLGSIPDNAFQKNLVGKEWNLNHRIASVLVGGFKLAGVGFISSIGAVASSNILYTIRKLLNPSLSMEQQNKRSPILKTAFVYSTFLGTSANLRYQVIAGIVEHRISEQFSDQTLLVNMLSFVARTVNSYWGTQQWIDLARYTGLQARKSEEISFQTPDPSNSAALECNILEDASIDESNKQ</sequence>
<gene>
    <name evidence="10" type="ORF">Sradi_1936900</name>
</gene>
<evidence type="ECO:0000256" key="8">
    <source>
        <dbReference type="ARBA" id="ARBA00023136"/>
    </source>
</evidence>
<evidence type="ECO:0000256" key="5">
    <source>
        <dbReference type="ARBA" id="ARBA00022692"/>
    </source>
</evidence>
<reference evidence="10" key="1">
    <citation type="submission" date="2020-06" db="EMBL/GenBank/DDBJ databases">
        <authorList>
            <person name="Li T."/>
            <person name="Hu X."/>
            <person name="Zhang T."/>
            <person name="Song X."/>
            <person name="Zhang H."/>
            <person name="Dai N."/>
            <person name="Sheng W."/>
            <person name="Hou X."/>
            <person name="Wei L."/>
        </authorList>
    </citation>
    <scope>NUCLEOTIDE SEQUENCE</scope>
    <source>
        <strain evidence="10">G02</strain>
        <tissue evidence="10">Leaf</tissue>
    </source>
</reference>
<keyword evidence="7" id="KW-1133">Transmembrane helix</keyword>